<feature type="chain" id="PRO_5042214872" description="Pectinesterase" evidence="13">
    <location>
        <begin position="16"/>
        <end position="327"/>
    </location>
</feature>
<dbReference type="EMBL" id="JAQIZZ010000008">
    <property type="protein sequence ID" value="KAJ5524780.1"/>
    <property type="molecule type" value="Genomic_DNA"/>
</dbReference>
<evidence type="ECO:0000256" key="13">
    <source>
        <dbReference type="SAM" id="SignalP"/>
    </source>
</evidence>
<evidence type="ECO:0000256" key="12">
    <source>
        <dbReference type="RuleBase" id="RU000589"/>
    </source>
</evidence>
<dbReference type="InterPro" id="IPR011050">
    <property type="entry name" value="Pectin_lyase_fold/virulence"/>
</dbReference>
<evidence type="ECO:0000256" key="2">
    <source>
        <dbReference type="ARBA" id="ARBA00005184"/>
    </source>
</evidence>
<evidence type="ECO:0000256" key="9">
    <source>
        <dbReference type="ARBA" id="ARBA00023316"/>
    </source>
</evidence>
<comment type="subcellular location">
    <subcellularLocation>
        <location evidence="1 12">Secreted</location>
    </subcellularLocation>
</comment>
<keyword evidence="5 12" id="KW-0964">Secreted</keyword>
<keyword evidence="8 12" id="KW-0063">Aspartyl esterase</keyword>
<evidence type="ECO:0000256" key="8">
    <source>
        <dbReference type="ARBA" id="ARBA00023085"/>
    </source>
</evidence>
<dbReference type="Proteomes" id="UP001220324">
    <property type="component" value="Unassembled WGS sequence"/>
</dbReference>
<dbReference type="GO" id="GO:0005576">
    <property type="term" value="C:extracellular region"/>
    <property type="evidence" value="ECO:0007669"/>
    <property type="project" value="UniProtKB-SubCell"/>
</dbReference>
<reference evidence="15 16" key="1">
    <citation type="journal article" date="2023" name="IMA Fungus">
        <title>Comparative genomic study of the Penicillium genus elucidates a diverse pangenome and 15 lateral gene transfer events.</title>
        <authorList>
            <person name="Petersen C."/>
            <person name="Sorensen T."/>
            <person name="Nielsen M.R."/>
            <person name="Sondergaard T.E."/>
            <person name="Sorensen J.L."/>
            <person name="Fitzpatrick D.A."/>
            <person name="Frisvad J.C."/>
            <person name="Nielsen K.L."/>
        </authorList>
    </citation>
    <scope>NUCLEOTIDE SEQUENCE [LARGE SCALE GENOMIC DNA]</scope>
    <source>
        <strain evidence="15 16">IBT 35679</strain>
    </source>
</reference>
<dbReference type="InterPro" id="IPR033131">
    <property type="entry name" value="Pectinesterase_Asp_AS"/>
</dbReference>
<accession>A0AAD6GAS0</accession>
<dbReference type="PANTHER" id="PTHR31321:SF127">
    <property type="entry name" value="PECTINESTERASE"/>
    <property type="match status" value="1"/>
</dbReference>
<organism evidence="15 16">
    <name type="scientific">Penicillium frequentans</name>
    <dbReference type="NCBI Taxonomy" id="3151616"/>
    <lineage>
        <taxon>Eukaryota</taxon>
        <taxon>Fungi</taxon>
        <taxon>Dikarya</taxon>
        <taxon>Ascomycota</taxon>
        <taxon>Pezizomycotina</taxon>
        <taxon>Eurotiomycetes</taxon>
        <taxon>Eurotiomycetidae</taxon>
        <taxon>Eurotiales</taxon>
        <taxon>Aspergillaceae</taxon>
        <taxon>Penicillium</taxon>
    </lineage>
</organism>
<evidence type="ECO:0000256" key="4">
    <source>
        <dbReference type="ARBA" id="ARBA00013229"/>
    </source>
</evidence>
<dbReference type="PANTHER" id="PTHR31321">
    <property type="entry name" value="ACYL-COA THIOESTER HYDROLASE YBHC-RELATED"/>
    <property type="match status" value="1"/>
</dbReference>
<dbReference type="FunFam" id="2.160.20.10:FF:000014">
    <property type="entry name" value="Pectinesterase"/>
    <property type="match status" value="1"/>
</dbReference>
<keyword evidence="16" id="KW-1185">Reference proteome</keyword>
<feature type="domain" description="Pectinesterase catalytic" evidence="14">
    <location>
        <begin position="26"/>
        <end position="294"/>
    </location>
</feature>
<keyword evidence="9 12" id="KW-0961">Cell wall biogenesis/degradation</keyword>
<dbReference type="EC" id="3.1.1.11" evidence="4 12"/>
<comment type="catalytic activity">
    <reaction evidence="10 12">
        <text>[(1-&gt;4)-alpha-D-galacturonosyl methyl ester](n) + n H2O = [(1-&gt;4)-alpha-D-galacturonosyl](n) + n methanol + n H(+)</text>
        <dbReference type="Rhea" id="RHEA:22380"/>
        <dbReference type="Rhea" id="RHEA-COMP:14570"/>
        <dbReference type="Rhea" id="RHEA-COMP:14573"/>
        <dbReference type="ChEBI" id="CHEBI:15377"/>
        <dbReference type="ChEBI" id="CHEBI:15378"/>
        <dbReference type="ChEBI" id="CHEBI:17790"/>
        <dbReference type="ChEBI" id="CHEBI:140522"/>
        <dbReference type="ChEBI" id="CHEBI:140523"/>
        <dbReference type="EC" id="3.1.1.11"/>
    </reaction>
</comment>
<dbReference type="InterPro" id="IPR012334">
    <property type="entry name" value="Pectin_lyas_fold"/>
</dbReference>
<protein>
    <recommendedName>
        <fullName evidence="4 12">Pectinesterase</fullName>
        <ecNumber evidence="4 12">3.1.1.11</ecNumber>
    </recommendedName>
</protein>
<comment type="similarity">
    <text evidence="3">Belongs to the pectinesterase family.</text>
</comment>
<proteinExistence type="inferred from homology"/>
<sequence length="327" mass="35100">MKFCIVACFAASVLAASRTTAPSGSIVVAKSGGDYTTISDAISALDTDSSETQTIFIEEGTYEEQVYIPELSGKLVIYGQTEDDTTYSSNTVTITSGLALADVSDDDESATLRNWAAQTAIYNINVANTYGEGSQALALSAYNTEQGYYGCQFTGFQDTVLAETGYQVYGGCYIEGAIDFIFGQTGNAWFDSCTIGVLTYGDGTITAQGRDSSSDDGYFVINESTIEAASGEDVVEGTYYLGRPWEEYARVVFQKTVMSDVINSAGWVEWSTSEPNTEYVLFGEYDNSGDGSEGTRASFAEELSSAIEITTILGSDYADWVDTSYLA</sequence>
<keyword evidence="6 13" id="KW-0732">Signal</keyword>
<name>A0AAD6GAS0_9EURO</name>
<dbReference type="PROSITE" id="PS00503">
    <property type="entry name" value="PECTINESTERASE_2"/>
    <property type="match status" value="1"/>
</dbReference>
<dbReference type="GO" id="GO:0045490">
    <property type="term" value="P:pectin catabolic process"/>
    <property type="evidence" value="ECO:0007669"/>
    <property type="project" value="UniProtKB-UniRule"/>
</dbReference>
<dbReference type="GO" id="GO:0030599">
    <property type="term" value="F:pectinesterase activity"/>
    <property type="evidence" value="ECO:0007669"/>
    <property type="project" value="UniProtKB-UniRule"/>
</dbReference>
<keyword evidence="7 12" id="KW-0378">Hydrolase</keyword>
<dbReference type="Pfam" id="PF01095">
    <property type="entry name" value="Pectinesterase"/>
    <property type="match status" value="1"/>
</dbReference>
<comment type="function">
    <text evidence="12">Involved in maceration and soft-rotting of plant tissue.</text>
</comment>
<feature type="active site" evidence="11">
    <location>
        <position position="179"/>
    </location>
</feature>
<gene>
    <name evidence="15" type="ORF">N7494_011430</name>
</gene>
<evidence type="ECO:0000259" key="14">
    <source>
        <dbReference type="Pfam" id="PF01095"/>
    </source>
</evidence>
<evidence type="ECO:0000256" key="5">
    <source>
        <dbReference type="ARBA" id="ARBA00022525"/>
    </source>
</evidence>
<evidence type="ECO:0000256" key="1">
    <source>
        <dbReference type="ARBA" id="ARBA00004613"/>
    </source>
</evidence>
<dbReference type="SUPFAM" id="SSF51126">
    <property type="entry name" value="Pectin lyase-like"/>
    <property type="match status" value="1"/>
</dbReference>
<evidence type="ECO:0000256" key="7">
    <source>
        <dbReference type="ARBA" id="ARBA00022801"/>
    </source>
</evidence>
<feature type="signal peptide" evidence="13">
    <location>
        <begin position="1"/>
        <end position="15"/>
    </location>
</feature>
<evidence type="ECO:0000256" key="11">
    <source>
        <dbReference type="PROSITE-ProRule" id="PRU10040"/>
    </source>
</evidence>
<dbReference type="AlphaFoldDB" id="A0AAD6GAS0"/>
<evidence type="ECO:0000256" key="10">
    <source>
        <dbReference type="ARBA" id="ARBA00047928"/>
    </source>
</evidence>
<dbReference type="InterPro" id="IPR000070">
    <property type="entry name" value="Pectinesterase_cat"/>
</dbReference>
<dbReference type="Gene3D" id="2.160.20.10">
    <property type="entry name" value="Single-stranded right-handed beta-helix, Pectin lyase-like"/>
    <property type="match status" value="1"/>
</dbReference>
<evidence type="ECO:0000256" key="3">
    <source>
        <dbReference type="ARBA" id="ARBA00008891"/>
    </source>
</evidence>
<evidence type="ECO:0000313" key="16">
    <source>
        <dbReference type="Proteomes" id="UP001220324"/>
    </source>
</evidence>
<evidence type="ECO:0000313" key="15">
    <source>
        <dbReference type="EMBL" id="KAJ5524780.1"/>
    </source>
</evidence>
<comment type="caution">
    <text evidence="15">The sequence shown here is derived from an EMBL/GenBank/DDBJ whole genome shotgun (WGS) entry which is preliminary data.</text>
</comment>
<evidence type="ECO:0000256" key="6">
    <source>
        <dbReference type="ARBA" id="ARBA00022729"/>
    </source>
</evidence>
<comment type="pathway">
    <text evidence="2 12">Glycan metabolism; pectin degradation; 2-dehydro-3-deoxy-D-gluconate from pectin: step 1/5.</text>
</comment>
<dbReference type="GO" id="GO:0042545">
    <property type="term" value="P:cell wall modification"/>
    <property type="evidence" value="ECO:0007669"/>
    <property type="project" value="UniProtKB-UniRule"/>
</dbReference>